<reference evidence="3 4" key="1">
    <citation type="submission" date="2015-07" db="EMBL/GenBank/DDBJ databases">
        <authorList>
            <person name="Ju K.-S."/>
            <person name="Doroghazi J.R."/>
            <person name="Metcalf W.W."/>
        </authorList>
    </citation>
    <scope>NUCLEOTIDE SEQUENCE [LARGE SCALE GENOMIC DNA]</scope>
    <source>
        <strain evidence="3 4">NRRL B-3589</strain>
    </source>
</reference>
<dbReference type="Proteomes" id="UP000037020">
    <property type="component" value="Unassembled WGS sequence"/>
</dbReference>
<dbReference type="EMBL" id="LGUT01001222">
    <property type="protein sequence ID" value="KOG89396.1"/>
    <property type="molecule type" value="Genomic_DNA"/>
</dbReference>
<dbReference type="Pfam" id="PF00975">
    <property type="entry name" value="Thioesterase"/>
    <property type="match status" value="1"/>
</dbReference>
<dbReference type="InterPro" id="IPR001031">
    <property type="entry name" value="Thioesterase"/>
</dbReference>
<organism evidence="3 4">
    <name type="scientific">Streptomyces varsoviensis</name>
    <dbReference type="NCBI Taxonomy" id="67373"/>
    <lineage>
        <taxon>Bacteria</taxon>
        <taxon>Bacillati</taxon>
        <taxon>Actinomycetota</taxon>
        <taxon>Actinomycetes</taxon>
        <taxon>Kitasatosporales</taxon>
        <taxon>Streptomycetaceae</taxon>
        <taxon>Streptomyces</taxon>
    </lineage>
</organism>
<evidence type="ECO:0000313" key="4">
    <source>
        <dbReference type="Proteomes" id="UP000037020"/>
    </source>
</evidence>
<gene>
    <name evidence="3" type="ORF">ADK38_14530</name>
</gene>
<dbReference type="InterPro" id="IPR029058">
    <property type="entry name" value="AB_hydrolase_fold"/>
</dbReference>
<dbReference type="InterPro" id="IPR012223">
    <property type="entry name" value="TEII"/>
</dbReference>
<evidence type="ECO:0000256" key="1">
    <source>
        <dbReference type="ARBA" id="ARBA00007169"/>
    </source>
</evidence>
<dbReference type="Gene3D" id="3.40.50.1820">
    <property type="entry name" value="alpha/beta hydrolase"/>
    <property type="match status" value="1"/>
</dbReference>
<dbReference type="GO" id="GO:0016787">
    <property type="term" value="F:hydrolase activity"/>
    <property type="evidence" value="ECO:0007669"/>
    <property type="project" value="UniProtKB-KW"/>
</dbReference>
<name>A0ABR5J8E9_9ACTN</name>
<dbReference type="PANTHER" id="PTHR11487:SF0">
    <property type="entry name" value="S-ACYL FATTY ACID SYNTHASE THIOESTERASE, MEDIUM CHAIN"/>
    <property type="match status" value="1"/>
</dbReference>
<proteinExistence type="inferred from homology"/>
<keyword evidence="3" id="KW-0378">Hydrolase</keyword>
<keyword evidence="4" id="KW-1185">Reference proteome</keyword>
<dbReference type="SUPFAM" id="SSF53474">
    <property type="entry name" value="alpha/beta-Hydrolases"/>
    <property type="match status" value="1"/>
</dbReference>
<sequence length="249" mass="27678">MTSLPVDSGLWCRRFHPSPAATTRLVCFPHAGGSASFYFPVSAELRGRTDVLAVQYPGRQDRRAEPTIDDLRTLADEVFAALRGWSGLPLTFFGHSMGALVAFEVARRFERVGGGIGHLFVSGRRGPAVPHEERLHLRDDDGIVAAVREMSGTDESLLDDEELVRMMLPALRGDFRAVETYRGEPDAVLRCPITALTGDRDPRAPLDEVREWKAHTSAAFEFKVFPGGHFYLTSRPGDVMDVLKDHFDR</sequence>
<dbReference type="RefSeq" id="WP_030890478.1">
    <property type="nucleotide sequence ID" value="NZ_JBIRHZ010000006.1"/>
</dbReference>
<evidence type="ECO:0000259" key="2">
    <source>
        <dbReference type="Pfam" id="PF00975"/>
    </source>
</evidence>
<evidence type="ECO:0000313" key="3">
    <source>
        <dbReference type="EMBL" id="KOG89396.1"/>
    </source>
</evidence>
<accession>A0ABR5J8E9</accession>
<feature type="domain" description="Thioesterase" evidence="2">
    <location>
        <begin position="24"/>
        <end position="242"/>
    </location>
</feature>
<comment type="similarity">
    <text evidence="1">Belongs to the thioesterase family.</text>
</comment>
<protein>
    <submittedName>
        <fullName evidence="3">Oleoyl-ACP hydrolase</fullName>
    </submittedName>
</protein>
<comment type="caution">
    <text evidence="3">The sequence shown here is derived from an EMBL/GenBank/DDBJ whole genome shotgun (WGS) entry which is preliminary data.</text>
</comment>
<dbReference type="PANTHER" id="PTHR11487">
    <property type="entry name" value="THIOESTERASE"/>
    <property type="match status" value="1"/>
</dbReference>